<organism evidence="6 7">
    <name type="scientific">Hippocampus comes</name>
    <name type="common">Tiger tail seahorse</name>
    <dbReference type="NCBI Taxonomy" id="109280"/>
    <lineage>
        <taxon>Eukaryota</taxon>
        <taxon>Metazoa</taxon>
        <taxon>Chordata</taxon>
        <taxon>Craniata</taxon>
        <taxon>Vertebrata</taxon>
        <taxon>Euteleostomi</taxon>
        <taxon>Actinopterygii</taxon>
        <taxon>Neopterygii</taxon>
        <taxon>Teleostei</taxon>
        <taxon>Neoteleostei</taxon>
        <taxon>Acanthomorphata</taxon>
        <taxon>Syngnathiaria</taxon>
        <taxon>Syngnathiformes</taxon>
        <taxon>Syngnathoidei</taxon>
        <taxon>Syngnathidae</taxon>
        <taxon>Hippocampus</taxon>
    </lineage>
</organism>
<dbReference type="GO" id="GO:0045944">
    <property type="term" value="P:positive regulation of transcription by RNA polymerase II"/>
    <property type="evidence" value="ECO:0007669"/>
    <property type="project" value="TreeGrafter"/>
</dbReference>
<protein>
    <recommendedName>
        <fullName evidence="3">NFATC2-interacting protein</fullName>
    </recommendedName>
    <alternativeName>
        <fullName evidence="4">Nuclear factor of activated T-cells, cytoplasmic 2-interacting protein</fullName>
    </alternativeName>
</protein>
<name>A0A3Q2YJX9_HIPCM</name>
<proteinExistence type="predicted"/>
<dbReference type="Pfam" id="PF11976">
    <property type="entry name" value="Rad60-SLD"/>
    <property type="match status" value="1"/>
</dbReference>
<dbReference type="GO" id="GO:0005634">
    <property type="term" value="C:nucleus"/>
    <property type="evidence" value="ECO:0007669"/>
    <property type="project" value="UniProtKB-SubCell"/>
</dbReference>
<dbReference type="PANTHER" id="PTHR47187">
    <property type="entry name" value="NFATC2-INTERACTING PROTEIN"/>
    <property type="match status" value="1"/>
</dbReference>
<evidence type="ECO:0000256" key="4">
    <source>
        <dbReference type="ARBA" id="ARBA00042764"/>
    </source>
</evidence>
<dbReference type="AlphaFoldDB" id="A0A3Q2YJX9"/>
<evidence type="ECO:0000256" key="2">
    <source>
        <dbReference type="ARBA" id="ARBA00023242"/>
    </source>
</evidence>
<reference evidence="6" key="2">
    <citation type="submission" date="2025-09" db="UniProtKB">
        <authorList>
            <consortium name="Ensembl"/>
        </authorList>
    </citation>
    <scope>IDENTIFICATION</scope>
</reference>
<comment type="subcellular location">
    <subcellularLocation>
        <location evidence="1">Nucleus</location>
    </subcellularLocation>
</comment>
<dbReference type="InterPro" id="IPR052324">
    <property type="entry name" value="NFATC2-Int_DNA_Repair"/>
</dbReference>
<dbReference type="SUPFAM" id="SSF54236">
    <property type="entry name" value="Ubiquitin-like"/>
    <property type="match status" value="1"/>
</dbReference>
<dbReference type="Proteomes" id="UP000264820">
    <property type="component" value="Unplaced"/>
</dbReference>
<dbReference type="InterPro" id="IPR022617">
    <property type="entry name" value="Rad60/SUMO-like_dom"/>
</dbReference>
<keyword evidence="2" id="KW-0539">Nucleus</keyword>
<dbReference type="GeneTree" id="ENSGT00390000007119"/>
<evidence type="ECO:0000256" key="1">
    <source>
        <dbReference type="ARBA" id="ARBA00004123"/>
    </source>
</evidence>
<evidence type="ECO:0000313" key="6">
    <source>
        <dbReference type="Ensembl" id="ENSHCOP00000017898.1"/>
    </source>
</evidence>
<dbReference type="OMA" id="RFQFDGS"/>
<reference evidence="6" key="1">
    <citation type="submission" date="2025-08" db="UniProtKB">
        <authorList>
            <consortium name="Ensembl"/>
        </authorList>
    </citation>
    <scope>IDENTIFICATION</scope>
</reference>
<dbReference type="STRING" id="109280.ENSHCOP00000017898"/>
<sequence length="115" mass="12282">APQSTSVSQMVSQMAEILGVPAFRLRLLREEAELAAEASVGELGLDIADILECVVMATEEGAVITLRLQGKDRGSTAAALAGRKVKFHFDGCKVTDGQTPAQLHMEDGDIIEVWT</sequence>
<dbReference type="Ensembl" id="ENSHCOT00000012624.1">
    <property type="protein sequence ID" value="ENSHCOP00000017898.1"/>
    <property type="gene ID" value="ENSHCOG00000002028.1"/>
</dbReference>
<dbReference type="PANTHER" id="PTHR47187:SF1">
    <property type="entry name" value="NFATC2-INTERACTING PROTEIN"/>
    <property type="match status" value="1"/>
</dbReference>
<accession>A0A3Q2YJX9</accession>
<evidence type="ECO:0000313" key="7">
    <source>
        <dbReference type="Proteomes" id="UP000264820"/>
    </source>
</evidence>
<feature type="domain" description="Rad60/SUMO-like" evidence="5">
    <location>
        <begin position="83"/>
        <end position="113"/>
    </location>
</feature>
<dbReference type="InterPro" id="IPR029071">
    <property type="entry name" value="Ubiquitin-like_domsf"/>
</dbReference>
<evidence type="ECO:0000259" key="5">
    <source>
        <dbReference type="Pfam" id="PF11976"/>
    </source>
</evidence>
<keyword evidence="7" id="KW-1185">Reference proteome</keyword>
<dbReference type="Gene3D" id="3.10.20.90">
    <property type="entry name" value="Phosphatidylinositol 3-kinase Catalytic Subunit, Chain A, domain 1"/>
    <property type="match status" value="2"/>
</dbReference>
<evidence type="ECO:0000256" key="3">
    <source>
        <dbReference type="ARBA" id="ARBA00039921"/>
    </source>
</evidence>